<comment type="subcellular location">
    <subcellularLocation>
        <location evidence="5">Cell membrane</location>
        <topology evidence="5">Single-pass membrane protein</topology>
    </subcellularLocation>
</comment>
<keyword evidence="4 5" id="KW-0694">RNA-binding</keyword>
<dbReference type="CDD" id="cd22431">
    <property type="entry name" value="KH-I_RNaseY"/>
    <property type="match status" value="1"/>
</dbReference>
<organism evidence="9 10">
    <name type="scientific">Candidatus Giovannonibacteria bacterium GW2011_GWF2_42_19</name>
    <dbReference type="NCBI Taxonomy" id="1618659"/>
    <lineage>
        <taxon>Bacteria</taxon>
        <taxon>Candidatus Giovannoniibacteriota</taxon>
    </lineage>
</organism>
<dbReference type="EC" id="3.1.-.-" evidence="5 6"/>
<keyword evidence="2 5" id="KW-0255">Endonuclease</keyword>
<evidence type="ECO:0000256" key="3">
    <source>
        <dbReference type="ARBA" id="ARBA00022801"/>
    </source>
</evidence>
<dbReference type="HAMAP" id="MF_00335">
    <property type="entry name" value="RNase_Y"/>
    <property type="match status" value="1"/>
</dbReference>
<dbReference type="InterPro" id="IPR036612">
    <property type="entry name" value="KH_dom_type_1_sf"/>
</dbReference>
<keyword evidence="5" id="KW-0812">Transmembrane</keyword>
<dbReference type="GO" id="GO:0003723">
    <property type="term" value="F:RNA binding"/>
    <property type="evidence" value="ECO:0007669"/>
    <property type="project" value="UniProtKB-UniRule"/>
</dbReference>
<accession>A0A0G0ZE81</accession>
<feature type="coiled-coil region" evidence="7">
    <location>
        <begin position="66"/>
        <end position="142"/>
    </location>
</feature>
<name>A0A0G0ZE81_9BACT</name>
<feature type="transmembrane region" description="Helical" evidence="5">
    <location>
        <begin position="6"/>
        <end position="24"/>
    </location>
</feature>
<dbReference type="Gene3D" id="1.10.3210.10">
    <property type="entry name" value="Hypothetical protein af1432"/>
    <property type="match status" value="1"/>
</dbReference>
<evidence type="ECO:0000256" key="2">
    <source>
        <dbReference type="ARBA" id="ARBA00022759"/>
    </source>
</evidence>
<dbReference type="NCBIfam" id="TIGR03319">
    <property type="entry name" value="RNase_Y"/>
    <property type="match status" value="1"/>
</dbReference>
<dbReference type="SMART" id="SM00322">
    <property type="entry name" value="KH"/>
    <property type="match status" value="1"/>
</dbReference>
<keyword evidence="7" id="KW-0175">Coiled coil</keyword>
<dbReference type="AlphaFoldDB" id="A0A0G0ZE81"/>
<evidence type="ECO:0000256" key="4">
    <source>
        <dbReference type="ARBA" id="ARBA00022884"/>
    </source>
</evidence>
<dbReference type="GO" id="GO:0004521">
    <property type="term" value="F:RNA endonuclease activity"/>
    <property type="evidence" value="ECO:0007669"/>
    <property type="project" value="UniProtKB-UniRule"/>
</dbReference>
<dbReference type="GO" id="GO:0006402">
    <property type="term" value="P:mRNA catabolic process"/>
    <property type="evidence" value="ECO:0007669"/>
    <property type="project" value="UniProtKB-UniRule"/>
</dbReference>
<dbReference type="InterPro" id="IPR006674">
    <property type="entry name" value="HD_domain"/>
</dbReference>
<keyword evidence="1 5" id="KW-0540">Nuclease</keyword>
<evidence type="ECO:0000313" key="10">
    <source>
        <dbReference type="Proteomes" id="UP000034036"/>
    </source>
</evidence>
<dbReference type="InterPro" id="IPR003607">
    <property type="entry name" value="HD/PDEase_dom"/>
</dbReference>
<evidence type="ECO:0000256" key="1">
    <source>
        <dbReference type="ARBA" id="ARBA00022722"/>
    </source>
</evidence>
<gene>
    <name evidence="5" type="primary">rny</name>
    <name evidence="9" type="ORF">UV11_C0021G0020</name>
</gene>
<dbReference type="SUPFAM" id="SSF54791">
    <property type="entry name" value="Eukaryotic type KH-domain (KH-domain type I)"/>
    <property type="match status" value="1"/>
</dbReference>
<dbReference type="PROSITE" id="PS51831">
    <property type="entry name" value="HD"/>
    <property type="match status" value="1"/>
</dbReference>
<keyword evidence="5" id="KW-1133">Transmembrane helix</keyword>
<comment type="function">
    <text evidence="5">Endoribonuclease that initiates mRNA decay.</text>
</comment>
<dbReference type="SUPFAM" id="SSF109604">
    <property type="entry name" value="HD-domain/PDEase-like"/>
    <property type="match status" value="1"/>
</dbReference>
<dbReference type="PANTHER" id="PTHR12826:SF15">
    <property type="entry name" value="RIBONUCLEASE Y"/>
    <property type="match status" value="1"/>
</dbReference>
<dbReference type="Pfam" id="PF12072">
    <property type="entry name" value="RNase_Y_N"/>
    <property type="match status" value="1"/>
</dbReference>
<proteinExistence type="inferred from homology"/>
<dbReference type="PROSITE" id="PS50084">
    <property type="entry name" value="KH_TYPE_1"/>
    <property type="match status" value="1"/>
</dbReference>
<protein>
    <recommendedName>
        <fullName evidence="5 6">Ribonuclease Y</fullName>
        <shortName evidence="5">RNase Y</shortName>
        <ecNumber evidence="5 6">3.1.-.-</ecNumber>
    </recommendedName>
</protein>
<dbReference type="InterPro" id="IPR004087">
    <property type="entry name" value="KH_dom"/>
</dbReference>
<comment type="similarity">
    <text evidence="5">Belongs to the RNase Y family.</text>
</comment>
<dbReference type="InterPro" id="IPR004088">
    <property type="entry name" value="KH_dom_type_1"/>
</dbReference>
<evidence type="ECO:0000313" key="9">
    <source>
        <dbReference type="EMBL" id="KKS46989.1"/>
    </source>
</evidence>
<dbReference type="InterPro" id="IPR017705">
    <property type="entry name" value="Ribonuclease_Y"/>
</dbReference>
<evidence type="ECO:0000256" key="6">
    <source>
        <dbReference type="NCBIfam" id="TIGR03319"/>
    </source>
</evidence>
<sequence>MNLFSPWIMALIGALAGIAAGYILRQFVAQFRKDSVELEVKKLLLDAKTDAAKNIDEAKLKAEGFLVEARREAKERESQIRKLEEKLLEKEDLVEKRRSDLDNEINLLKKKAEEIRKIREDAEKIEDRKREELEKIANLTEEEAKNQLLGSIEKKFESDILARIQKMELFGQEKLEEKAKNTLATIIQRLASSTASEVSTTSVNIPSEDLKGKIIGKEGRNIRALERAAGVEIIVDETPGSVIISSFDPVRRHIAKIALENLIVDGRIQPARIEETVDKAKTEIEKIIKDAGEKAAFEIGAFDIDPRLLMLLGRLKFRTSYGQNVLQHSIEMAHMSGMLAAELGGDINIAKKGALLHDIGKAVDHEIQGTHVEIGRRILQKFNVDQRVIQAMQSHHEEYPYETLESIIVQTADAISASRPGARRDTVENYLKRLEELESIASSFEGVEKSYAIQAGREIRIFVTPEKISDLEMKKLAREVANRIEQELKYPGEIKVHVIRENRAVDYAR</sequence>
<dbReference type="InterPro" id="IPR006675">
    <property type="entry name" value="HDIG_dom"/>
</dbReference>
<evidence type="ECO:0000259" key="8">
    <source>
        <dbReference type="PROSITE" id="PS51831"/>
    </source>
</evidence>
<dbReference type="CDD" id="cd00077">
    <property type="entry name" value="HDc"/>
    <property type="match status" value="1"/>
</dbReference>
<dbReference type="InterPro" id="IPR022711">
    <property type="entry name" value="RNase_Y_N"/>
</dbReference>
<dbReference type="EMBL" id="LCDF01000021">
    <property type="protein sequence ID" value="KKS46989.1"/>
    <property type="molecule type" value="Genomic_DNA"/>
</dbReference>
<dbReference type="SMART" id="SM00471">
    <property type="entry name" value="HDc"/>
    <property type="match status" value="1"/>
</dbReference>
<keyword evidence="3 5" id="KW-0378">Hydrolase</keyword>
<dbReference type="Pfam" id="PF00013">
    <property type="entry name" value="KH_1"/>
    <property type="match status" value="1"/>
</dbReference>
<dbReference type="Pfam" id="PF01966">
    <property type="entry name" value="HD"/>
    <property type="match status" value="1"/>
</dbReference>
<comment type="caution">
    <text evidence="9">The sequence shown here is derived from an EMBL/GenBank/DDBJ whole genome shotgun (WGS) entry which is preliminary data.</text>
</comment>
<dbReference type="Gene3D" id="3.30.1370.10">
    <property type="entry name" value="K Homology domain, type 1"/>
    <property type="match status" value="1"/>
</dbReference>
<keyword evidence="5" id="KW-1003">Cell membrane</keyword>
<evidence type="ECO:0000256" key="5">
    <source>
        <dbReference type="HAMAP-Rule" id="MF_00335"/>
    </source>
</evidence>
<dbReference type="PANTHER" id="PTHR12826">
    <property type="entry name" value="RIBONUCLEASE Y"/>
    <property type="match status" value="1"/>
</dbReference>
<dbReference type="GO" id="GO:0016787">
    <property type="term" value="F:hydrolase activity"/>
    <property type="evidence" value="ECO:0007669"/>
    <property type="project" value="UniProtKB-KW"/>
</dbReference>
<reference evidence="9 10" key="1">
    <citation type="journal article" date="2015" name="Nature">
        <title>rRNA introns, odd ribosomes, and small enigmatic genomes across a large radiation of phyla.</title>
        <authorList>
            <person name="Brown C.T."/>
            <person name="Hug L.A."/>
            <person name="Thomas B.C."/>
            <person name="Sharon I."/>
            <person name="Castelle C.J."/>
            <person name="Singh A."/>
            <person name="Wilkins M.J."/>
            <person name="Williams K.H."/>
            <person name="Banfield J.F."/>
        </authorList>
    </citation>
    <scope>NUCLEOTIDE SEQUENCE [LARGE SCALE GENOMIC DNA]</scope>
</reference>
<feature type="domain" description="HD" evidence="8">
    <location>
        <begin position="325"/>
        <end position="418"/>
    </location>
</feature>
<dbReference type="GO" id="GO:0005886">
    <property type="term" value="C:plasma membrane"/>
    <property type="evidence" value="ECO:0007669"/>
    <property type="project" value="UniProtKB-SubCell"/>
</dbReference>
<dbReference type="STRING" id="1618659.UV11_C0021G0020"/>
<evidence type="ECO:0000256" key="7">
    <source>
        <dbReference type="SAM" id="Coils"/>
    </source>
</evidence>
<keyword evidence="5" id="KW-0472">Membrane</keyword>
<dbReference type="NCBIfam" id="TIGR00277">
    <property type="entry name" value="HDIG"/>
    <property type="match status" value="1"/>
</dbReference>
<dbReference type="Proteomes" id="UP000034036">
    <property type="component" value="Unassembled WGS sequence"/>
</dbReference>
<dbReference type="PATRIC" id="fig|1618659.3.peg.729"/>